<dbReference type="Proteomes" id="UP000198348">
    <property type="component" value="Unassembled WGS sequence"/>
</dbReference>
<dbReference type="AlphaFoldDB" id="A0A238XL85"/>
<dbReference type="Gene3D" id="3.30.465.10">
    <property type="match status" value="1"/>
</dbReference>
<dbReference type="InterPro" id="IPR050416">
    <property type="entry name" value="FAD-linked_Oxidoreductase"/>
</dbReference>
<comment type="similarity">
    <text evidence="2">Belongs to the oxygen-dependent FAD-linked oxidoreductase family.</text>
</comment>
<dbReference type="EMBL" id="FZNW01000011">
    <property type="protein sequence ID" value="SNR59786.1"/>
    <property type="molecule type" value="Genomic_DNA"/>
</dbReference>
<dbReference type="RefSeq" id="WP_089301733.1">
    <property type="nucleotide sequence ID" value="NZ_FZNW01000011.1"/>
</dbReference>
<accession>A0A238XL85</accession>
<dbReference type="Pfam" id="PF01565">
    <property type="entry name" value="FAD_binding_4"/>
    <property type="match status" value="1"/>
</dbReference>
<dbReference type="PANTHER" id="PTHR42973:SF39">
    <property type="entry name" value="FAD-BINDING PCMH-TYPE DOMAIN-CONTAINING PROTEIN"/>
    <property type="match status" value="1"/>
</dbReference>
<dbReference type="InterPro" id="IPR006094">
    <property type="entry name" value="Oxid_FAD_bind_N"/>
</dbReference>
<keyword evidence="3" id="KW-0285">Flavoprotein</keyword>
<protein>
    <submittedName>
        <fullName evidence="7">FAD/FMN-containing dehydrogenase</fullName>
    </submittedName>
</protein>
<dbReference type="PANTHER" id="PTHR42973">
    <property type="entry name" value="BINDING OXIDOREDUCTASE, PUTATIVE (AFU_ORTHOLOGUE AFUA_1G17690)-RELATED"/>
    <property type="match status" value="1"/>
</dbReference>
<sequence length="473" mass="50898">MRTTAFDVTGLEGGHISLTSTELEQLSSRIDGPLLTAGDAGWDEATVLWNATVTKKPALVVQPTSARDVAASVRFAAEHGLLLSVKGGGHNIAGTAIAEGGLTLDMSRMRDVTVDATSRLAHVGPGCLLQDVDRATQEHGLATVLGFVSETGVAGLTLGGGFGYLTRRFGWAADNLEEVEIVTADGKLRTACRAEHSDLFWAIRGGGGNFGVVTRFTFRLHEVGPIVTGGLIAWSADRADEVLATYRELTASAPRELTAVAMIRLAPPAPFVPEEWHFKPVVGLLLCHSGPTAEADLAPVRALGDPIFDLVGEKPYVVQQSMIDNMEPKGLHQYWKTEFLPELSSEYLATFRDAALAVASPLSFSVIFHLAGALNERDEGAVGNRDARFISGFSGVWSPQASGGGIVAAVREGWQKIRPFSTGGNYVNFQMAEDDTTRTACAYRTTFERLQQVKAHYDPDNVFRVNRNIPPHR</sequence>
<reference evidence="7 8" key="1">
    <citation type="submission" date="2017-06" db="EMBL/GenBank/DDBJ databases">
        <authorList>
            <person name="Kim H.J."/>
            <person name="Triplett B.A."/>
        </authorList>
    </citation>
    <scope>NUCLEOTIDE SEQUENCE [LARGE SCALE GENOMIC DNA]</scope>
    <source>
        <strain evidence="7 8">DSM 45207</strain>
    </source>
</reference>
<dbReference type="Gene3D" id="3.30.43.10">
    <property type="entry name" value="Uridine Diphospho-n-acetylenolpyruvylglucosamine Reductase, domain 2"/>
    <property type="match status" value="1"/>
</dbReference>
<dbReference type="InterPro" id="IPR016166">
    <property type="entry name" value="FAD-bd_PCMH"/>
</dbReference>
<feature type="domain" description="FAD-binding PCMH-type" evidence="6">
    <location>
        <begin position="53"/>
        <end position="223"/>
    </location>
</feature>
<dbReference type="GO" id="GO:0016491">
    <property type="term" value="F:oxidoreductase activity"/>
    <property type="evidence" value="ECO:0007669"/>
    <property type="project" value="UniProtKB-KW"/>
</dbReference>
<evidence type="ECO:0000256" key="1">
    <source>
        <dbReference type="ARBA" id="ARBA00001974"/>
    </source>
</evidence>
<dbReference type="InterPro" id="IPR036318">
    <property type="entry name" value="FAD-bd_PCMH-like_sf"/>
</dbReference>
<organism evidence="7 8">
    <name type="scientific">Haloechinothrix alba</name>
    <dbReference type="NCBI Taxonomy" id="664784"/>
    <lineage>
        <taxon>Bacteria</taxon>
        <taxon>Bacillati</taxon>
        <taxon>Actinomycetota</taxon>
        <taxon>Actinomycetes</taxon>
        <taxon>Pseudonocardiales</taxon>
        <taxon>Pseudonocardiaceae</taxon>
        <taxon>Haloechinothrix</taxon>
    </lineage>
</organism>
<dbReference type="InterPro" id="IPR006093">
    <property type="entry name" value="Oxy_OxRdtase_FAD_BS"/>
</dbReference>
<gene>
    <name evidence="7" type="ORF">SAMN06265360_111112</name>
</gene>
<evidence type="ECO:0000256" key="4">
    <source>
        <dbReference type="ARBA" id="ARBA00022827"/>
    </source>
</evidence>
<keyword evidence="5" id="KW-0560">Oxidoreductase</keyword>
<dbReference type="Pfam" id="PF08031">
    <property type="entry name" value="BBE"/>
    <property type="match status" value="1"/>
</dbReference>
<dbReference type="SUPFAM" id="SSF56176">
    <property type="entry name" value="FAD-binding/transporter-associated domain-like"/>
    <property type="match status" value="1"/>
</dbReference>
<evidence type="ECO:0000313" key="7">
    <source>
        <dbReference type="EMBL" id="SNR59786.1"/>
    </source>
</evidence>
<comment type="cofactor">
    <cofactor evidence="1">
        <name>FAD</name>
        <dbReference type="ChEBI" id="CHEBI:57692"/>
    </cofactor>
</comment>
<evidence type="ECO:0000256" key="5">
    <source>
        <dbReference type="ARBA" id="ARBA00023002"/>
    </source>
</evidence>
<evidence type="ECO:0000256" key="2">
    <source>
        <dbReference type="ARBA" id="ARBA00005466"/>
    </source>
</evidence>
<keyword evidence="8" id="KW-1185">Reference proteome</keyword>
<dbReference type="OrthoDB" id="9775082at2"/>
<dbReference type="PROSITE" id="PS51387">
    <property type="entry name" value="FAD_PCMH"/>
    <property type="match status" value="1"/>
</dbReference>
<proteinExistence type="inferred from homology"/>
<dbReference type="InterPro" id="IPR012951">
    <property type="entry name" value="BBE"/>
</dbReference>
<keyword evidence="4" id="KW-0274">FAD</keyword>
<evidence type="ECO:0000256" key="3">
    <source>
        <dbReference type="ARBA" id="ARBA00022630"/>
    </source>
</evidence>
<dbReference type="PROSITE" id="PS00862">
    <property type="entry name" value="OX2_COVAL_FAD"/>
    <property type="match status" value="1"/>
</dbReference>
<name>A0A238XL85_9PSEU</name>
<evidence type="ECO:0000313" key="8">
    <source>
        <dbReference type="Proteomes" id="UP000198348"/>
    </source>
</evidence>
<evidence type="ECO:0000259" key="6">
    <source>
        <dbReference type="PROSITE" id="PS51387"/>
    </source>
</evidence>
<dbReference type="InterPro" id="IPR016169">
    <property type="entry name" value="FAD-bd_PCMH_sub2"/>
</dbReference>
<dbReference type="InterPro" id="IPR016167">
    <property type="entry name" value="FAD-bd_PCMH_sub1"/>
</dbReference>
<dbReference type="Gene3D" id="3.40.462.20">
    <property type="match status" value="1"/>
</dbReference>
<dbReference type="GO" id="GO:0071949">
    <property type="term" value="F:FAD binding"/>
    <property type="evidence" value="ECO:0007669"/>
    <property type="project" value="InterPro"/>
</dbReference>